<comment type="caution">
    <text evidence="2">The sequence shown here is derived from an EMBL/GenBank/DDBJ whole genome shotgun (WGS) entry which is preliminary data.</text>
</comment>
<evidence type="ECO:0000313" key="2">
    <source>
        <dbReference type="EMBL" id="PNF39625.1"/>
    </source>
</evidence>
<evidence type="ECO:0000313" key="3">
    <source>
        <dbReference type="Proteomes" id="UP000235965"/>
    </source>
</evidence>
<dbReference type="InParanoid" id="A0A2J7RFL3"/>
<organism evidence="2 3">
    <name type="scientific">Cryptotermes secundus</name>
    <dbReference type="NCBI Taxonomy" id="105785"/>
    <lineage>
        <taxon>Eukaryota</taxon>
        <taxon>Metazoa</taxon>
        <taxon>Ecdysozoa</taxon>
        <taxon>Arthropoda</taxon>
        <taxon>Hexapoda</taxon>
        <taxon>Insecta</taxon>
        <taxon>Pterygota</taxon>
        <taxon>Neoptera</taxon>
        <taxon>Polyneoptera</taxon>
        <taxon>Dictyoptera</taxon>
        <taxon>Blattodea</taxon>
        <taxon>Blattoidea</taxon>
        <taxon>Termitoidae</taxon>
        <taxon>Kalotermitidae</taxon>
        <taxon>Cryptotermitinae</taxon>
        <taxon>Cryptotermes</taxon>
    </lineage>
</organism>
<accession>A0A2J7RFL3</accession>
<proteinExistence type="predicted"/>
<evidence type="ECO:0000256" key="1">
    <source>
        <dbReference type="SAM" id="Phobius"/>
    </source>
</evidence>
<keyword evidence="1" id="KW-0472">Membrane</keyword>
<name>A0A2J7RFL3_9NEOP</name>
<gene>
    <name evidence="2" type="ORF">B7P43_G05648</name>
</gene>
<dbReference type="Proteomes" id="UP000235965">
    <property type="component" value="Unassembled WGS sequence"/>
</dbReference>
<reference evidence="2 3" key="1">
    <citation type="submission" date="2017-12" db="EMBL/GenBank/DDBJ databases">
        <title>Hemimetabolous genomes reveal molecular basis of termite eusociality.</title>
        <authorList>
            <person name="Harrison M.C."/>
            <person name="Jongepier E."/>
            <person name="Robertson H.M."/>
            <person name="Arning N."/>
            <person name="Bitard-Feildel T."/>
            <person name="Chao H."/>
            <person name="Childers C.P."/>
            <person name="Dinh H."/>
            <person name="Doddapaneni H."/>
            <person name="Dugan S."/>
            <person name="Gowin J."/>
            <person name="Greiner C."/>
            <person name="Han Y."/>
            <person name="Hu H."/>
            <person name="Hughes D.S.T."/>
            <person name="Huylmans A.-K."/>
            <person name="Kemena C."/>
            <person name="Kremer L.P.M."/>
            <person name="Lee S.L."/>
            <person name="Lopez-Ezquerra A."/>
            <person name="Mallet L."/>
            <person name="Monroy-Kuhn J.M."/>
            <person name="Moser A."/>
            <person name="Murali S.C."/>
            <person name="Muzny D.M."/>
            <person name="Otani S."/>
            <person name="Piulachs M.-D."/>
            <person name="Poelchau M."/>
            <person name="Qu J."/>
            <person name="Schaub F."/>
            <person name="Wada-Katsumata A."/>
            <person name="Worley K.C."/>
            <person name="Xie Q."/>
            <person name="Ylla G."/>
            <person name="Poulsen M."/>
            <person name="Gibbs R.A."/>
            <person name="Schal C."/>
            <person name="Richards S."/>
            <person name="Belles X."/>
            <person name="Korb J."/>
            <person name="Bornberg-Bauer E."/>
        </authorList>
    </citation>
    <scope>NUCLEOTIDE SEQUENCE [LARGE SCALE GENOMIC DNA]</scope>
    <source>
        <tissue evidence="2">Whole body</tissue>
    </source>
</reference>
<dbReference type="AlphaFoldDB" id="A0A2J7RFL3"/>
<feature type="transmembrane region" description="Helical" evidence="1">
    <location>
        <begin position="32"/>
        <end position="51"/>
    </location>
</feature>
<keyword evidence="1" id="KW-1133">Transmembrane helix</keyword>
<dbReference type="EMBL" id="NEVH01004410">
    <property type="protein sequence ID" value="PNF39625.1"/>
    <property type="molecule type" value="Genomic_DNA"/>
</dbReference>
<protein>
    <submittedName>
        <fullName evidence="2">Uncharacterized protein</fullName>
    </submittedName>
</protein>
<sequence length="53" mass="6140">MLQYPQAIVAALNKHRCMPSLQLRGPPFEGRYFQFLIDVIAVFIITMHVGMNY</sequence>
<keyword evidence="3" id="KW-1185">Reference proteome</keyword>
<keyword evidence="1" id="KW-0812">Transmembrane</keyword>